<accession>A0AAE3VX98</accession>
<dbReference type="NCBIfam" id="NF038403">
    <property type="entry name" value="perm_prefix_1"/>
    <property type="match status" value="1"/>
</dbReference>
<feature type="transmembrane region" description="Helical" evidence="1">
    <location>
        <begin position="207"/>
        <end position="225"/>
    </location>
</feature>
<dbReference type="RefSeq" id="WP_307237947.1">
    <property type="nucleotide sequence ID" value="NZ_JAUSUZ010000001.1"/>
</dbReference>
<feature type="transmembrane region" description="Helical" evidence="1">
    <location>
        <begin position="174"/>
        <end position="195"/>
    </location>
</feature>
<keyword evidence="1" id="KW-0812">Transmembrane</keyword>
<proteinExistence type="predicted"/>
<feature type="transmembrane region" description="Helical" evidence="1">
    <location>
        <begin position="276"/>
        <end position="296"/>
    </location>
</feature>
<organism evidence="2 3">
    <name type="scientific">Catenuloplanes indicus</name>
    <dbReference type="NCBI Taxonomy" id="137267"/>
    <lineage>
        <taxon>Bacteria</taxon>
        <taxon>Bacillati</taxon>
        <taxon>Actinomycetota</taxon>
        <taxon>Actinomycetes</taxon>
        <taxon>Micromonosporales</taxon>
        <taxon>Micromonosporaceae</taxon>
        <taxon>Catenuloplanes</taxon>
    </lineage>
</organism>
<comment type="caution">
    <text evidence="2">The sequence shown here is derived from an EMBL/GenBank/DDBJ whole genome shotgun (WGS) entry which is preliminary data.</text>
</comment>
<feature type="transmembrane region" description="Helical" evidence="1">
    <location>
        <begin position="88"/>
        <end position="108"/>
    </location>
</feature>
<keyword evidence="1" id="KW-0472">Membrane</keyword>
<dbReference type="AlphaFoldDB" id="A0AAE3VX98"/>
<evidence type="ECO:0000313" key="2">
    <source>
        <dbReference type="EMBL" id="MDQ0365409.1"/>
    </source>
</evidence>
<evidence type="ECO:0000313" key="3">
    <source>
        <dbReference type="Proteomes" id="UP001240236"/>
    </source>
</evidence>
<keyword evidence="3" id="KW-1185">Reference proteome</keyword>
<feature type="transmembrane region" description="Helical" evidence="1">
    <location>
        <begin position="237"/>
        <end position="256"/>
    </location>
</feature>
<sequence length="320" mass="35227">MTTLIDRYVSTALRRIPEGQRADIDRELRASIEDAVEARVDAGQERDAATRGALIELGDPDRLADRYSGRRNYLIGPEIYPAWRRTMIALYTVVLPIVVAVTTVVQLIDDPAIGRVIGGLVTSVITVGAHLGFWATATFALLERLGLTDRVLRRPWTLDDLPEYESGRLAHTQLVPNVVWPVLLIAGLVLQQFTFTDVPVLNPANWSSWWPYLIVVLILEIAWAIQVFRAGAYTRAAAAANAVLALLTAVPVIWLAAQDRIFNPEFPGLAPGSDALYIATMVVIATFAIATVWDIVEITVRAERTRRGLTTQVPGTRGVL</sequence>
<name>A0AAE3VX98_9ACTN</name>
<keyword evidence="1" id="KW-1133">Transmembrane helix</keyword>
<feature type="transmembrane region" description="Helical" evidence="1">
    <location>
        <begin position="120"/>
        <end position="142"/>
    </location>
</feature>
<protein>
    <submittedName>
        <fullName evidence="2">Uncharacterized protein</fullName>
    </submittedName>
</protein>
<dbReference type="Proteomes" id="UP001240236">
    <property type="component" value="Unassembled WGS sequence"/>
</dbReference>
<gene>
    <name evidence="2" type="ORF">J2S42_002078</name>
</gene>
<evidence type="ECO:0000256" key="1">
    <source>
        <dbReference type="SAM" id="Phobius"/>
    </source>
</evidence>
<reference evidence="2 3" key="1">
    <citation type="submission" date="2023-07" db="EMBL/GenBank/DDBJ databases">
        <title>Sequencing the genomes of 1000 actinobacteria strains.</title>
        <authorList>
            <person name="Klenk H.-P."/>
        </authorList>
    </citation>
    <scope>NUCLEOTIDE SEQUENCE [LARGE SCALE GENOMIC DNA]</scope>
    <source>
        <strain evidence="2 3">DSM 44709</strain>
    </source>
</reference>
<dbReference type="InterPro" id="IPR047928">
    <property type="entry name" value="Perm_prefix_1"/>
</dbReference>
<dbReference type="EMBL" id="JAUSUZ010000001">
    <property type="protein sequence ID" value="MDQ0365409.1"/>
    <property type="molecule type" value="Genomic_DNA"/>
</dbReference>